<dbReference type="OrthoDB" id="538336at2759"/>
<dbReference type="GeneID" id="19195699"/>
<dbReference type="GO" id="GO:0005777">
    <property type="term" value="C:peroxisome"/>
    <property type="evidence" value="ECO:0007669"/>
    <property type="project" value="InterPro"/>
</dbReference>
<evidence type="ECO:0000259" key="1">
    <source>
        <dbReference type="Pfam" id="PF22924"/>
    </source>
</evidence>
<dbReference type="InterPro" id="IPR036250">
    <property type="entry name" value="AcylCo_DH-like_C"/>
</dbReference>
<gene>
    <name evidence="2" type="ORF">A1O5_11009</name>
</gene>
<dbReference type="GO" id="GO:0003997">
    <property type="term" value="F:acyl-CoA oxidase activity"/>
    <property type="evidence" value="ECO:0007669"/>
    <property type="project" value="InterPro"/>
</dbReference>
<accession>W9WCS0</accession>
<evidence type="ECO:0000313" key="2">
    <source>
        <dbReference type="EMBL" id="EXJ65768.1"/>
    </source>
</evidence>
<comment type="caution">
    <text evidence="2">The sequence shown here is derived from an EMBL/GenBank/DDBJ whole genome shotgun (WGS) entry which is preliminary data.</text>
</comment>
<proteinExistence type="predicted"/>
<dbReference type="SUPFAM" id="SSF47203">
    <property type="entry name" value="Acyl-CoA dehydrogenase C-terminal domain-like"/>
    <property type="match status" value="1"/>
</dbReference>
<protein>
    <recommendedName>
        <fullName evidence="1">Acyl-CoA oxidase C-alpha1 domain-containing protein</fullName>
    </recommendedName>
</protein>
<dbReference type="Gene3D" id="1.20.140.10">
    <property type="entry name" value="Butyryl-CoA Dehydrogenase, subunit A, domain 3"/>
    <property type="match status" value="1"/>
</dbReference>
<dbReference type="Pfam" id="PF22924">
    <property type="entry name" value="ACOX_C_alpha1"/>
    <property type="match status" value="1"/>
</dbReference>
<keyword evidence="3" id="KW-1185">Reference proteome</keyword>
<dbReference type="HOGENOM" id="CLU_1855072_0_0_1"/>
<dbReference type="PANTHER" id="PTHR10909:SF250">
    <property type="entry name" value="PEROXISOMAL ACYL-COENZYME A OXIDASE 1"/>
    <property type="match status" value="1"/>
</dbReference>
<dbReference type="EMBL" id="AMGX01000023">
    <property type="protein sequence ID" value="EXJ65768.1"/>
    <property type="molecule type" value="Genomic_DNA"/>
</dbReference>
<evidence type="ECO:0000313" key="3">
    <source>
        <dbReference type="Proteomes" id="UP000019471"/>
    </source>
</evidence>
<sequence length="138" mass="15359">MRRLYEINCESISQNDFPETHALSSGLKSLAADGIEISRRTLGGHGFGECSAMIPLNSDYLSKATVEGDNYMITQQTARYLIKVMGSEKQVNCKSRCNRENVSGISLPAVNGSPRYLQRRPVNCPIVSASRLLRWSFE</sequence>
<name>W9WCS0_9EURO</name>
<dbReference type="eggNOG" id="KOG0136">
    <property type="taxonomic scope" value="Eukaryota"/>
</dbReference>
<dbReference type="GO" id="GO:0071949">
    <property type="term" value="F:FAD binding"/>
    <property type="evidence" value="ECO:0007669"/>
    <property type="project" value="InterPro"/>
</dbReference>
<dbReference type="STRING" id="1182543.W9WCS0"/>
<organism evidence="2 3">
    <name type="scientific">Cladophialophora psammophila CBS 110553</name>
    <dbReference type="NCBI Taxonomy" id="1182543"/>
    <lineage>
        <taxon>Eukaryota</taxon>
        <taxon>Fungi</taxon>
        <taxon>Dikarya</taxon>
        <taxon>Ascomycota</taxon>
        <taxon>Pezizomycotina</taxon>
        <taxon>Eurotiomycetes</taxon>
        <taxon>Chaetothyriomycetidae</taxon>
        <taxon>Chaetothyriales</taxon>
        <taxon>Herpotrichiellaceae</taxon>
        <taxon>Cladophialophora</taxon>
    </lineage>
</organism>
<dbReference type="InterPro" id="IPR055060">
    <property type="entry name" value="ACOX_C_alpha1"/>
</dbReference>
<dbReference type="PANTHER" id="PTHR10909">
    <property type="entry name" value="ELECTRON TRANSPORT OXIDOREDUCTASE"/>
    <property type="match status" value="1"/>
</dbReference>
<dbReference type="Proteomes" id="UP000019471">
    <property type="component" value="Unassembled WGS sequence"/>
</dbReference>
<dbReference type="RefSeq" id="XP_007749772.1">
    <property type="nucleotide sequence ID" value="XM_007751582.1"/>
</dbReference>
<dbReference type="AlphaFoldDB" id="W9WCS0"/>
<feature type="domain" description="Acyl-CoA oxidase C-alpha1" evidence="1">
    <location>
        <begin position="13"/>
        <end position="82"/>
    </location>
</feature>
<dbReference type="InterPro" id="IPR012258">
    <property type="entry name" value="Acyl-CoA_oxidase"/>
</dbReference>
<dbReference type="GO" id="GO:0005504">
    <property type="term" value="F:fatty acid binding"/>
    <property type="evidence" value="ECO:0007669"/>
    <property type="project" value="TreeGrafter"/>
</dbReference>
<dbReference type="GO" id="GO:0033540">
    <property type="term" value="P:fatty acid beta-oxidation using acyl-CoA oxidase"/>
    <property type="evidence" value="ECO:0007669"/>
    <property type="project" value="TreeGrafter"/>
</dbReference>
<reference evidence="2 3" key="1">
    <citation type="submission" date="2013-03" db="EMBL/GenBank/DDBJ databases">
        <title>The Genome Sequence of Cladophialophora psammophila CBS 110553.</title>
        <authorList>
            <consortium name="The Broad Institute Genomics Platform"/>
            <person name="Cuomo C."/>
            <person name="de Hoog S."/>
            <person name="Gorbushina A."/>
            <person name="Walker B."/>
            <person name="Young S.K."/>
            <person name="Zeng Q."/>
            <person name="Gargeya S."/>
            <person name="Fitzgerald M."/>
            <person name="Haas B."/>
            <person name="Abouelleil A."/>
            <person name="Allen A.W."/>
            <person name="Alvarado L."/>
            <person name="Arachchi H.M."/>
            <person name="Berlin A.M."/>
            <person name="Chapman S.B."/>
            <person name="Gainer-Dewar J."/>
            <person name="Goldberg J."/>
            <person name="Griggs A."/>
            <person name="Gujja S."/>
            <person name="Hansen M."/>
            <person name="Howarth C."/>
            <person name="Imamovic A."/>
            <person name="Ireland A."/>
            <person name="Larimer J."/>
            <person name="McCowan C."/>
            <person name="Murphy C."/>
            <person name="Pearson M."/>
            <person name="Poon T.W."/>
            <person name="Priest M."/>
            <person name="Roberts A."/>
            <person name="Saif S."/>
            <person name="Shea T."/>
            <person name="Sisk P."/>
            <person name="Sykes S."/>
            <person name="Wortman J."/>
            <person name="Nusbaum C."/>
            <person name="Birren B."/>
        </authorList>
    </citation>
    <scope>NUCLEOTIDE SEQUENCE [LARGE SCALE GENOMIC DNA]</scope>
    <source>
        <strain evidence="2 3">CBS 110553</strain>
    </source>
</reference>
<dbReference type="GO" id="GO:0055088">
    <property type="term" value="P:lipid homeostasis"/>
    <property type="evidence" value="ECO:0007669"/>
    <property type="project" value="TreeGrafter"/>
</dbReference>